<gene>
    <name evidence="4" type="ORF">UFOVP320_8</name>
    <name evidence="5" type="ORF">UFOVP768_54</name>
</gene>
<dbReference type="Gene3D" id="2.40.50.140">
    <property type="entry name" value="Nucleic acid-binding proteins"/>
    <property type="match status" value="1"/>
</dbReference>
<keyword evidence="1 2" id="KW-0238">DNA-binding</keyword>
<dbReference type="EMBL" id="LR796704">
    <property type="protein sequence ID" value="CAB4161423.1"/>
    <property type="molecule type" value="Genomic_DNA"/>
</dbReference>
<evidence type="ECO:0000256" key="1">
    <source>
        <dbReference type="ARBA" id="ARBA00023125"/>
    </source>
</evidence>
<organism evidence="5">
    <name type="scientific">uncultured Caudovirales phage</name>
    <dbReference type="NCBI Taxonomy" id="2100421"/>
    <lineage>
        <taxon>Viruses</taxon>
        <taxon>Duplodnaviria</taxon>
        <taxon>Heunggongvirae</taxon>
        <taxon>Uroviricota</taxon>
        <taxon>Caudoviricetes</taxon>
        <taxon>Peduoviridae</taxon>
        <taxon>Maltschvirus</taxon>
        <taxon>Maltschvirus maltsch</taxon>
    </lineage>
</organism>
<evidence type="ECO:0000313" key="5">
    <source>
        <dbReference type="EMBL" id="CAB4161423.1"/>
    </source>
</evidence>
<protein>
    <recommendedName>
        <fullName evidence="2">Single-stranded DNA-binding protein</fullName>
    </recommendedName>
</protein>
<dbReference type="NCBIfam" id="TIGR00621">
    <property type="entry name" value="ssb"/>
    <property type="match status" value="1"/>
</dbReference>
<evidence type="ECO:0000313" key="4">
    <source>
        <dbReference type="EMBL" id="CAB4137135.1"/>
    </source>
</evidence>
<proteinExistence type="predicted"/>
<dbReference type="PIRSF" id="PIRSF002070">
    <property type="entry name" value="SSB"/>
    <property type="match status" value="1"/>
</dbReference>
<dbReference type="Pfam" id="PF00436">
    <property type="entry name" value="SSB"/>
    <property type="match status" value="1"/>
</dbReference>
<dbReference type="InterPro" id="IPR011344">
    <property type="entry name" value="ssDNA-bd"/>
</dbReference>
<dbReference type="EMBL" id="LR796335">
    <property type="protein sequence ID" value="CAB4137135.1"/>
    <property type="molecule type" value="Genomic_DNA"/>
</dbReference>
<evidence type="ECO:0000256" key="2">
    <source>
        <dbReference type="PIRNR" id="PIRNR002070"/>
    </source>
</evidence>
<dbReference type="SUPFAM" id="SSF50249">
    <property type="entry name" value="Nucleic acid-binding proteins"/>
    <property type="match status" value="1"/>
</dbReference>
<dbReference type="InterPro" id="IPR000424">
    <property type="entry name" value="Primosome_PriB/ssb"/>
</dbReference>
<reference evidence="5" key="1">
    <citation type="submission" date="2020-04" db="EMBL/GenBank/DDBJ databases">
        <authorList>
            <person name="Chiriac C."/>
            <person name="Salcher M."/>
            <person name="Ghai R."/>
            <person name="Kavagutti S V."/>
        </authorList>
    </citation>
    <scope>NUCLEOTIDE SEQUENCE</scope>
</reference>
<dbReference type="GO" id="GO:0003697">
    <property type="term" value="F:single-stranded DNA binding"/>
    <property type="evidence" value="ECO:0007669"/>
    <property type="project" value="InterPro"/>
</dbReference>
<sequence>MKASGLARIGKDAEVRYTPGSTAVANVSLAFTYGKRGDDGKRPTQWVDASLWGQRAEGMAPYLLKGKQIVAYLEDVHLQTYTKGDGTQNTKMVARLADLEFVSDNSDHKPTQKQQSAQQSKPQGSGFEDFDEIDF</sequence>
<feature type="compositionally biased region" description="Low complexity" evidence="3">
    <location>
        <begin position="112"/>
        <end position="126"/>
    </location>
</feature>
<name>A0A6J5NRB1_9CAUD</name>
<dbReference type="GO" id="GO:0006260">
    <property type="term" value="P:DNA replication"/>
    <property type="evidence" value="ECO:0007669"/>
    <property type="project" value="InterPro"/>
</dbReference>
<dbReference type="CDD" id="cd04496">
    <property type="entry name" value="SSB_OBF"/>
    <property type="match status" value="1"/>
</dbReference>
<feature type="region of interest" description="Disordered" evidence="3">
    <location>
        <begin position="103"/>
        <end position="135"/>
    </location>
</feature>
<dbReference type="PROSITE" id="PS50935">
    <property type="entry name" value="SSB"/>
    <property type="match status" value="1"/>
</dbReference>
<evidence type="ECO:0000256" key="3">
    <source>
        <dbReference type="SAM" id="MobiDB-lite"/>
    </source>
</evidence>
<dbReference type="InterPro" id="IPR012340">
    <property type="entry name" value="NA-bd_OB-fold"/>
</dbReference>
<accession>A0A6J5NRB1</accession>